<dbReference type="AlphaFoldDB" id="A0A5J9UFR9"/>
<protein>
    <recommendedName>
        <fullName evidence="3">F-box domain-containing protein</fullName>
    </recommendedName>
</protein>
<dbReference type="EMBL" id="RWGY01000026">
    <property type="protein sequence ID" value="TVU22111.1"/>
    <property type="molecule type" value="Genomic_DNA"/>
</dbReference>
<name>A0A5J9UFR9_9POAL</name>
<gene>
    <name evidence="1" type="ORF">EJB05_31793</name>
</gene>
<sequence length="184" mass="21439">MPDKLWQCILTKLPLMEVIRTGALALSWHDLWKCRWSHRSYIKINLHFRDDQQRELDALPQPHRRLSCFFLIVLHVETWKGIAEEKLNFHLPLSSPLLTDLSLRCISVAKMYSKGAKPFHALEVIRLHFVLLTQAFFRKMTALCPNLGTLDQQSCSFNYSRLILMPTNLRSVTIAECDDTAYLN</sequence>
<evidence type="ECO:0000313" key="1">
    <source>
        <dbReference type="EMBL" id="TVU22111.1"/>
    </source>
</evidence>
<evidence type="ECO:0000313" key="2">
    <source>
        <dbReference type="Proteomes" id="UP000324897"/>
    </source>
</evidence>
<comment type="caution">
    <text evidence="1">The sequence shown here is derived from an EMBL/GenBank/DDBJ whole genome shotgun (WGS) entry which is preliminary data.</text>
</comment>
<dbReference type="Gramene" id="TVU22111">
    <property type="protein sequence ID" value="TVU22111"/>
    <property type="gene ID" value="EJB05_31793"/>
</dbReference>
<dbReference type="SUPFAM" id="SSF52047">
    <property type="entry name" value="RNI-like"/>
    <property type="match status" value="1"/>
</dbReference>
<reference evidence="1 2" key="1">
    <citation type="journal article" date="2019" name="Sci. Rep.">
        <title>A high-quality genome of Eragrostis curvula grass provides insights into Poaceae evolution and supports new strategies to enhance forage quality.</title>
        <authorList>
            <person name="Carballo J."/>
            <person name="Santos B.A.C.M."/>
            <person name="Zappacosta D."/>
            <person name="Garbus I."/>
            <person name="Selva J.P."/>
            <person name="Gallo C.A."/>
            <person name="Diaz A."/>
            <person name="Albertini E."/>
            <person name="Caccamo M."/>
            <person name="Echenique V."/>
        </authorList>
    </citation>
    <scope>NUCLEOTIDE SEQUENCE [LARGE SCALE GENOMIC DNA]</scope>
    <source>
        <strain evidence="2">cv. Victoria</strain>
        <tissue evidence="1">Leaf</tissue>
    </source>
</reference>
<feature type="non-terminal residue" evidence="1">
    <location>
        <position position="1"/>
    </location>
</feature>
<dbReference type="Proteomes" id="UP000324897">
    <property type="component" value="Unassembled WGS sequence"/>
</dbReference>
<dbReference type="OrthoDB" id="672536at2759"/>
<accession>A0A5J9UFR9</accession>
<organism evidence="1 2">
    <name type="scientific">Eragrostis curvula</name>
    <name type="common">weeping love grass</name>
    <dbReference type="NCBI Taxonomy" id="38414"/>
    <lineage>
        <taxon>Eukaryota</taxon>
        <taxon>Viridiplantae</taxon>
        <taxon>Streptophyta</taxon>
        <taxon>Embryophyta</taxon>
        <taxon>Tracheophyta</taxon>
        <taxon>Spermatophyta</taxon>
        <taxon>Magnoliopsida</taxon>
        <taxon>Liliopsida</taxon>
        <taxon>Poales</taxon>
        <taxon>Poaceae</taxon>
        <taxon>PACMAD clade</taxon>
        <taxon>Chloridoideae</taxon>
        <taxon>Eragrostideae</taxon>
        <taxon>Eragrostidinae</taxon>
        <taxon>Eragrostis</taxon>
    </lineage>
</organism>
<proteinExistence type="predicted"/>
<evidence type="ECO:0008006" key="3">
    <source>
        <dbReference type="Google" id="ProtNLM"/>
    </source>
</evidence>
<keyword evidence="2" id="KW-1185">Reference proteome</keyword>